<proteinExistence type="inferred from homology"/>
<dbReference type="FunFam" id="1.10.8.50:FF:000003">
    <property type="entry name" value="Formamidopyrimidine-DNA glycosylase"/>
    <property type="match status" value="1"/>
</dbReference>
<comment type="similarity">
    <text evidence="3">Belongs to the FPG family.</text>
</comment>
<evidence type="ECO:0000259" key="19">
    <source>
        <dbReference type="PROSITE" id="PS51068"/>
    </source>
</evidence>
<dbReference type="Pfam" id="PF06831">
    <property type="entry name" value="H2TH"/>
    <property type="match status" value="1"/>
</dbReference>
<keyword evidence="8 20" id="KW-0378">Hydrolase</keyword>
<feature type="domain" description="Formamidopyrimidine-DNA glycosylase catalytic" evidence="19">
    <location>
        <begin position="2"/>
        <end position="162"/>
    </location>
</feature>
<dbReference type="PROSITE" id="PS51066">
    <property type="entry name" value="ZF_FPG_2"/>
    <property type="match status" value="1"/>
</dbReference>
<dbReference type="GO" id="GO:0140078">
    <property type="term" value="F:class I DNA-(apurinic or apyrimidinic site) endonuclease activity"/>
    <property type="evidence" value="ECO:0007669"/>
    <property type="project" value="UniProtKB-EC"/>
</dbReference>
<dbReference type="Pfam" id="PF01149">
    <property type="entry name" value="Fapy_DNA_glyco"/>
    <property type="match status" value="1"/>
</dbReference>
<evidence type="ECO:0000256" key="11">
    <source>
        <dbReference type="ARBA" id="ARBA00023204"/>
    </source>
</evidence>
<dbReference type="GO" id="GO:0034039">
    <property type="term" value="F:8-oxo-7,8-dihydroguanine DNA N-glycosylase activity"/>
    <property type="evidence" value="ECO:0007669"/>
    <property type="project" value="TreeGrafter"/>
</dbReference>
<evidence type="ECO:0000256" key="3">
    <source>
        <dbReference type="ARBA" id="ARBA00009409"/>
    </source>
</evidence>
<comment type="cofactor">
    <cofactor evidence="2">
        <name>Zn(2+)</name>
        <dbReference type="ChEBI" id="CHEBI:29105"/>
    </cofactor>
</comment>
<evidence type="ECO:0000256" key="1">
    <source>
        <dbReference type="ARBA" id="ARBA00001668"/>
    </source>
</evidence>
<dbReference type="SMART" id="SM01232">
    <property type="entry name" value="H2TH"/>
    <property type="match status" value="1"/>
</dbReference>
<dbReference type="Gene3D" id="1.10.8.50">
    <property type="match status" value="1"/>
</dbReference>
<dbReference type="Pfam" id="PF06827">
    <property type="entry name" value="zf-FPG_IleRS"/>
    <property type="match status" value="1"/>
</dbReference>
<dbReference type="SUPFAM" id="SSF57716">
    <property type="entry name" value="Glucocorticoid receptor-like (DNA-binding domain)"/>
    <property type="match status" value="1"/>
</dbReference>
<dbReference type="EC" id="4.2.99.18" evidence="20"/>
<dbReference type="PROSITE" id="PS01242">
    <property type="entry name" value="ZF_FPG_1"/>
    <property type="match status" value="1"/>
</dbReference>
<keyword evidence="5" id="KW-0479">Metal-binding</keyword>
<keyword evidence="6" id="KW-0227">DNA damage</keyword>
<dbReference type="InterPro" id="IPR012319">
    <property type="entry name" value="FPG_cat"/>
</dbReference>
<evidence type="ECO:0000256" key="16">
    <source>
        <dbReference type="PROSITE-ProRule" id="PRU00391"/>
    </source>
</evidence>
<dbReference type="PANTHER" id="PTHR22993">
    <property type="entry name" value="FORMAMIDOPYRIMIDINE-DNA GLYCOSYLASE"/>
    <property type="match status" value="1"/>
</dbReference>
<reference evidence="20" key="1">
    <citation type="submission" date="2014-07" db="EMBL/GenBank/DDBJ databases">
        <authorList>
            <person name="Zhang J.E."/>
            <person name="Yang H."/>
            <person name="Guo J."/>
            <person name="Deng Z."/>
            <person name="Luo H."/>
            <person name="Luo M."/>
            <person name="Zhao B."/>
        </authorList>
    </citation>
    <scope>NUCLEOTIDE SEQUENCE</scope>
    <source>
        <strain evidence="20">AM4</strain>
    </source>
</reference>
<comment type="catalytic activity">
    <reaction evidence="1">
        <text>Hydrolysis of DNA containing ring-opened 7-methylguanine residues, releasing 2,6-diamino-4-hydroxy-5-(N-methyl)formamidopyrimidine.</text>
        <dbReference type="EC" id="3.2.2.23"/>
    </reaction>
</comment>
<comment type="catalytic activity">
    <reaction evidence="15">
        <text>2'-deoxyribonucleotide-(2'-deoxyribose 5'-phosphate)-2'-deoxyribonucleotide-DNA = a 3'-end 2'-deoxyribonucleotide-(2,3-dehydro-2,3-deoxyribose 5'-phosphate)-DNA + a 5'-end 5'-phospho-2'-deoxyribonucleoside-DNA + H(+)</text>
        <dbReference type="Rhea" id="RHEA:66592"/>
        <dbReference type="Rhea" id="RHEA-COMP:13180"/>
        <dbReference type="Rhea" id="RHEA-COMP:16897"/>
        <dbReference type="Rhea" id="RHEA-COMP:17067"/>
        <dbReference type="ChEBI" id="CHEBI:15378"/>
        <dbReference type="ChEBI" id="CHEBI:136412"/>
        <dbReference type="ChEBI" id="CHEBI:157695"/>
        <dbReference type="ChEBI" id="CHEBI:167181"/>
        <dbReference type="EC" id="4.2.99.18"/>
    </reaction>
</comment>
<evidence type="ECO:0000256" key="14">
    <source>
        <dbReference type="ARBA" id="ARBA00023295"/>
    </source>
</evidence>
<evidence type="ECO:0000256" key="12">
    <source>
        <dbReference type="ARBA" id="ARBA00023239"/>
    </source>
</evidence>
<dbReference type="SUPFAM" id="SSF81624">
    <property type="entry name" value="N-terminal domain of MutM-like DNA repair proteins"/>
    <property type="match status" value="1"/>
</dbReference>
<dbReference type="GO" id="GO:0003690">
    <property type="term" value="F:double-stranded DNA binding"/>
    <property type="evidence" value="ECO:0007669"/>
    <property type="project" value="UniProtKB-ARBA"/>
</dbReference>
<evidence type="ECO:0000256" key="6">
    <source>
        <dbReference type="ARBA" id="ARBA00022763"/>
    </source>
</evidence>
<keyword evidence="10" id="KW-0238">DNA-binding</keyword>
<dbReference type="GO" id="GO:0003684">
    <property type="term" value="F:damaged DNA binding"/>
    <property type="evidence" value="ECO:0007669"/>
    <property type="project" value="InterPro"/>
</dbReference>
<sequence>MPELPEVETVRAGLARHLTGRMVERVEIFDPRPLRRQEGGADAFVQRLTGRTFTAAVRRGKFLWLPLDDGAALVAHLGMSGQLLVHGTPGALAARESGDDAHAFLGDPDAPRVDLTATRAPLPAEDPDARPRHLRVRLHLRPIAGDAASGAVLDLVDQRMFGGLRVTDMVSTADGAPGGAGSPAPLIPADVTHIARDLLDPHLDRPAVVAKMRHSNRAVKTLLLDQGIVSGVGNIYADEGLWAARVHGLRRGSALGPRVTARLLDATGEVMERALAAGGTSFDALYVDADGAAGFFARSLAVYGRAGQECRRCGALLRAETIGGRSHVFCPRCQTRPRLPRNCPASVPPRHPRRTRPGAIPGRCRPPTGHV</sequence>
<dbReference type="CDD" id="cd08966">
    <property type="entry name" value="EcFpg-like_N"/>
    <property type="match status" value="1"/>
</dbReference>
<dbReference type="SMART" id="SM00898">
    <property type="entry name" value="Fapy_DNA_glyco"/>
    <property type="match status" value="1"/>
</dbReference>
<keyword evidence="13" id="KW-0511">Multifunctional enzyme</keyword>
<dbReference type="PROSITE" id="PS51068">
    <property type="entry name" value="FPG_CAT"/>
    <property type="match status" value="1"/>
</dbReference>
<dbReference type="InterPro" id="IPR035937">
    <property type="entry name" value="FPG_N"/>
</dbReference>
<dbReference type="GO" id="GO:0006284">
    <property type="term" value="P:base-excision repair"/>
    <property type="evidence" value="ECO:0007669"/>
    <property type="project" value="InterPro"/>
</dbReference>
<keyword evidence="12 20" id="KW-0456">Lyase</keyword>
<dbReference type="EC" id="3.2.2.23" evidence="20"/>
<dbReference type="EMBL" id="LK995527">
    <property type="protein sequence ID" value="CED91962.1"/>
    <property type="molecule type" value="Genomic_DNA"/>
</dbReference>
<dbReference type="InterPro" id="IPR020629">
    <property type="entry name" value="FPG_Glyclase"/>
</dbReference>
<dbReference type="InterPro" id="IPR015887">
    <property type="entry name" value="DNA_glyclase_Znf_dom_DNA_BS"/>
</dbReference>
<keyword evidence="7 16" id="KW-0863">Zinc-finger</keyword>
<dbReference type="SUPFAM" id="SSF46946">
    <property type="entry name" value="S13-like H2TH domain"/>
    <property type="match status" value="1"/>
</dbReference>
<dbReference type="RefSeq" id="WP_210581120.1">
    <property type="nucleotide sequence ID" value="NZ_LK995527.1"/>
</dbReference>
<dbReference type="InterPro" id="IPR000214">
    <property type="entry name" value="Znf_DNA_glyclase/AP_lyase"/>
</dbReference>
<evidence type="ECO:0000259" key="18">
    <source>
        <dbReference type="PROSITE" id="PS51066"/>
    </source>
</evidence>
<evidence type="ECO:0000256" key="2">
    <source>
        <dbReference type="ARBA" id="ARBA00001947"/>
    </source>
</evidence>
<gene>
    <name evidence="20" type="ORF">AAM4_2130</name>
</gene>
<dbReference type="GO" id="GO:0008270">
    <property type="term" value="F:zinc ion binding"/>
    <property type="evidence" value="ECO:0007669"/>
    <property type="project" value="UniProtKB-KW"/>
</dbReference>
<evidence type="ECO:0000256" key="4">
    <source>
        <dbReference type="ARBA" id="ARBA00011245"/>
    </source>
</evidence>
<dbReference type="GO" id="GO:0006979">
    <property type="term" value="P:response to oxidative stress"/>
    <property type="evidence" value="ECO:0007669"/>
    <property type="project" value="UniProtKB-ARBA"/>
</dbReference>
<dbReference type="NCBIfam" id="NF002211">
    <property type="entry name" value="PRK01103.1"/>
    <property type="match status" value="1"/>
</dbReference>
<evidence type="ECO:0000256" key="13">
    <source>
        <dbReference type="ARBA" id="ARBA00023268"/>
    </source>
</evidence>
<dbReference type="AlphaFoldDB" id="A0A1L7RQJ3"/>
<evidence type="ECO:0000313" key="20">
    <source>
        <dbReference type="EMBL" id="CED91962.1"/>
    </source>
</evidence>
<evidence type="ECO:0000256" key="17">
    <source>
        <dbReference type="SAM" id="MobiDB-lite"/>
    </source>
</evidence>
<comment type="subunit">
    <text evidence="4">Monomer.</text>
</comment>
<keyword evidence="11" id="KW-0234">DNA repair</keyword>
<dbReference type="PANTHER" id="PTHR22993:SF9">
    <property type="entry name" value="FORMAMIDOPYRIMIDINE-DNA GLYCOSYLASE"/>
    <property type="match status" value="1"/>
</dbReference>
<feature type="domain" description="FPG-type" evidence="18">
    <location>
        <begin position="301"/>
        <end position="335"/>
    </location>
</feature>
<evidence type="ECO:0000256" key="7">
    <source>
        <dbReference type="ARBA" id="ARBA00022771"/>
    </source>
</evidence>
<name>A0A1L7RQJ3_9ACTO</name>
<evidence type="ECO:0000256" key="9">
    <source>
        <dbReference type="ARBA" id="ARBA00022833"/>
    </source>
</evidence>
<evidence type="ECO:0000256" key="15">
    <source>
        <dbReference type="ARBA" id="ARBA00044632"/>
    </source>
</evidence>
<accession>A0A1L7RQJ3</accession>
<dbReference type="InterPro" id="IPR015886">
    <property type="entry name" value="H2TH_FPG"/>
</dbReference>
<dbReference type="InterPro" id="IPR010979">
    <property type="entry name" value="Ribosomal_uS13-like_H2TH"/>
</dbReference>
<dbReference type="Gene3D" id="3.20.190.10">
    <property type="entry name" value="MutM-like, N-terminal"/>
    <property type="match status" value="1"/>
</dbReference>
<dbReference type="InterPro" id="IPR010663">
    <property type="entry name" value="Znf_FPG/IleRS"/>
</dbReference>
<evidence type="ECO:0000256" key="10">
    <source>
        <dbReference type="ARBA" id="ARBA00023125"/>
    </source>
</evidence>
<keyword evidence="14 20" id="KW-0326">Glycosidase</keyword>
<evidence type="ECO:0000256" key="5">
    <source>
        <dbReference type="ARBA" id="ARBA00022723"/>
    </source>
</evidence>
<organism evidence="20">
    <name type="scientific">Actinomyces succiniciruminis</name>
    <dbReference type="NCBI Taxonomy" id="1522002"/>
    <lineage>
        <taxon>Bacteria</taxon>
        <taxon>Bacillati</taxon>
        <taxon>Actinomycetota</taxon>
        <taxon>Actinomycetes</taxon>
        <taxon>Actinomycetales</taxon>
        <taxon>Actinomycetaceae</taxon>
        <taxon>Actinomyces</taxon>
    </lineage>
</organism>
<keyword evidence="9" id="KW-0862">Zinc</keyword>
<evidence type="ECO:0000256" key="8">
    <source>
        <dbReference type="ARBA" id="ARBA00022801"/>
    </source>
</evidence>
<protein>
    <submittedName>
        <fullName evidence="20">Formamidopyrimidine-DNA glycosylase</fullName>
        <ecNumber evidence="20">3.2.2.23</ecNumber>
        <ecNumber evidence="20">4.2.99.18</ecNumber>
    </submittedName>
</protein>
<feature type="region of interest" description="Disordered" evidence="17">
    <location>
        <begin position="343"/>
        <end position="371"/>
    </location>
</feature>